<dbReference type="EMBL" id="CP090163">
    <property type="protein sequence ID" value="UJO12666.1"/>
    <property type="molecule type" value="Genomic_DNA"/>
</dbReference>
<dbReference type="Proteomes" id="UP000756132">
    <property type="component" value="Chromosome 1"/>
</dbReference>
<dbReference type="KEGG" id="ffu:CLAFUR5_01018"/>
<proteinExistence type="predicted"/>
<sequence>MVLAELNISHAEGHLSIETNKTPFGTTSNRLASPIDSVVGDLPGIGNPRMQVVFDKTVCDALQLSCQYQEVNVLIIRWAEHLDRDLQCGAEVEELQKLFRDQFHFPTEVLELNDVKSP</sequence>
<dbReference type="AlphaFoldDB" id="A0A9Q8L845"/>
<evidence type="ECO:0000313" key="2">
    <source>
        <dbReference type="Proteomes" id="UP000756132"/>
    </source>
</evidence>
<gene>
    <name evidence="1" type="ORF">CLAFUR5_01018</name>
</gene>
<dbReference type="GeneID" id="71980896"/>
<dbReference type="OrthoDB" id="4760831at2759"/>
<reference evidence="1" key="1">
    <citation type="submission" date="2021-12" db="EMBL/GenBank/DDBJ databases">
        <authorList>
            <person name="Zaccaron A."/>
            <person name="Stergiopoulos I."/>
        </authorList>
    </citation>
    <scope>NUCLEOTIDE SEQUENCE</scope>
    <source>
        <strain evidence="1">Race5_Kim</strain>
    </source>
</reference>
<name>A0A9Q8L845_PASFU</name>
<evidence type="ECO:0000313" key="1">
    <source>
        <dbReference type="EMBL" id="UJO12666.1"/>
    </source>
</evidence>
<dbReference type="RefSeq" id="XP_047757032.1">
    <property type="nucleotide sequence ID" value="XM_047900166.1"/>
</dbReference>
<reference evidence="1" key="2">
    <citation type="journal article" date="2022" name="Microb. Genom.">
        <title>A chromosome-scale genome assembly of the tomato pathogen Cladosporium fulvum reveals a compartmentalized genome architecture and the presence of a dispensable chromosome.</title>
        <authorList>
            <person name="Zaccaron A.Z."/>
            <person name="Chen L.H."/>
            <person name="Samaras A."/>
            <person name="Stergiopoulos I."/>
        </authorList>
    </citation>
    <scope>NUCLEOTIDE SEQUENCE</scope>
    <source>
        <strain evidence="1">Race5_Kim</strain>
    </source>
</reference>
<protein>
    <submittedName>
        <fullName evidence="1">Uncharacterized protein</fullName>
    </submittedName>
</protein>
<keyword evidence="2" id="KW-1185">Reference proteome</keyword>
<accession>A0A9Q8L845</accession>
<organism evidence="1 2">
    <name type="scientific">Passalora fulva</name>
    <name type="common">Tomato leaf mold</name>
    <name type="synonym">Cladosporium fulvum</name>
    <dbReference type="NCBI Taxonomy" id="5499"/>
    <lineage>
        <taxon>Eukaryota</taxon>
        <taxon>Fungi</taxon>
        <taxon>Dikarya</taxon>
        <taxon>Ascomycota</taxon>
        <taxon>Pezizomycotina</taxon>
        <taxon>Dothideomycetes</taxon>
        <taxon>Dothideomycetidae</taxon>
        <taxon>Mycosphaerellales</taxon>
        <taxon>Mycosphaerellaceae</taxon>
        <taxon>Fulvia</taxon>
    </lineage>
</organism>